<dbReference type="OrthoDB" id="2577932at2759"/>
<proteinExistence type="predicted"/>
<dbReference type="AlphaFoldDB" id="A0A0D0VJQ3"/>
<dbReference type="EMBL" id="KN847980">
    <property type="protein sequence ID" value="KIR47616.1"/>
    <property type="molecule type" value="Genomic_DNA"/>
</dbReference>
<evidence type="ECO:0000313" key="1">
    <source>
        <dbReference type="EMBL" id="KIR47616.1"/>
    </source>
</evidence>
<gene>
    <name evidence="1" type="ORF">I312_03384</name>
</gene>
<name>A0A0D0VJQ3_CRYGA</name>
<dbReference type="HOGENOM" id="CLU_1970475_0_0_1"/>
<accession>A0A0D0VJQ3</accession>
<protein>
    <submittedName>
        <fullName evidence="1">Uncharacterized protein</fullName>
    </submittedName>
</protein>
<reference evidence="1" key="1">
    <citation type="submission" date="2015-01" db="EMBL/GenBank/DDBJ databases">
        <title>The Genome Sequence of Cryptococcus gattii CA1280.</title>
        <authorList>
            <consortium name="The Broad Institute Genomics Platform"/>
            <person name="Cuomo C."/>
            <person name="Litvintseva A."/>
            <person name="Chen Y."/>
            <person name="Heitman J."/>
            <person name="Sun S."/>
            <person name="Springer D."/>
            <person name="Dromer F."/>
            <person name="Young S."/>
            <person name="Zeng Q."/>
            <person name="Gargeya S."/>
            <person name="Abouelleil A."/>
            <person name="Alvarado L."/>
            <person name="Chapman S.B."/>
            <person name="Gainer-Dewar J."/>
            <person name="Goldberg J."/>
            <person name="Griggs A."/>
            <person name="Gujja S."/>
            <person name="Hansen M."/>
            <person name="Howarth C."/>
            <person name="Imamovic A."/>
            <person name="Larimer J."/>
            <person name="Murphy C."/>
            <person name="Naylor J."/>
            <person name="Pearson M."/>
            <person name="Priest M."/>
            <person name="Roberts A."/>
            <person name="Saif S."/>
            <person name="Shea T."/>
            <person name="Sykes S."/>
            <person name="Wortman J."/>
            <person name="Nusbaum C."/>
            <person name="Birren B."/>
        </authorList>
    </citation>
    <scope>NUCLEOTIDE SEQUENCE [LARGE SCALE GENOMIC DNA]</scope>
    <source>
        <strain evidence="1">CA1280</strain>
    </source>
</reference>
<organism evidence="1">
    <name type="scientific">Cryptococcus bacillisporus CA1280</name>
    <dbReference type="NCBI Taxonomy" id="1296109"/>
    <lineage>
        <taxon>Eukaryota</taxon>
        <taxon>Fungi</taxon>
        <taxon>Dikarya</taxon>
        <taxon>Basidiomycota</taxon>
        <taxon>Agaricomycotina</taxon>
        <taxon>Tremellomycetes</taxon>
        <taxon>Tremellales</taxon>
        <taxon>Cryptococcaceae</taxon>
        <taxon>Cryptococcus</taxon>
        <taxon>Cryptococcus gattii species complex</taxon>
    </lineage>
</organism>
<sequence length="127" mass="14599">MAEDTPGRGVLHQQLQERLPMQGNDSRRDFYTMVEVSELSKYHVQWDSFPELQAVHLEYLAVYKVFRCAICSSNKASSGTLCCIPPKHLHNHVHQHLPHMAETELEDIMASVLRDYPLHQGRHPSVP</sequence>